<evidence type="ECO:0000256" key="1">
    <source>
        <dbReference type="ARBA" id="ARBA00008754"/>
    </source>
</evidence>
<comment type="caution">
    <text evidence="6">The sequence shown here is derived from an EMBL/GenBank/DDBJ whole genome shotgun (WGS) entry which is preliminary data.</text>
</comment>
<dbReference type="AlphaFoldDB" id="A0A1F6F158"/>
<dbReference type="NCBIfam" id="TIGR01120">
    <property type="entry name" value="rpiB"/>
    <property type="match status" value="1"/>
</dbReference>
<evidence type="ECO:0000259" key="5">
    <source>
        <dbReference type="Pfam" id="PF01467"/>
    </source>
</evidence>
<keyword evidence="2" id="KW-0808">Transferase</keyword>
<dbReference type="InterPro" id="IPR050385">
    <property type="entry name" value="Archaeal_FAD_synthase"/>
</dbReference>
<keyword evidence="4 6" id="KW-0413">Isomerase</keyword>
<dbReference type="InterPro" id="IPR014729">
    <property type="entry name" value="Rossmann-like_a/b/a_fold"/>
</dbReference>
<dbReference type="Gene3D" id="3.40.50.620">
    <property type="entry name" value="HUPs"/>
    <property type="match status" value="1"/>
</dbReference>
<dbReference type="InterPro" id="IPR004821">
    <property type="entry name" value="Cyt_trans-like"/>
</dbReference>
<dbReference type="NCBIfam" id="TIGR00125">
    <property type="entry name" value="cyt_tran_rel"/>
    <property type="match status" value="1"/>
</dbReference>
<dbReference type="NCBIfam" id="TIGR00689">
    <property type="entry name" value="rpiB_lacA_lacB"/>
    <property type="match status" value="1"/>
</dbReference>
<feature type="domain" description="Cytidyltransferase-like" evidence="5">
    <location>
        <begin position="156"/>
        <end position="285"/>
    </location>
</feature>
<dbReference type="GO" id="GO:0016779">
    <property type="term" value="F:nucleotidyltransferase activity"/>
    <property type="evidence" value="ECO:0007669"/>
    <property type="project" value="UniProtKB-KW"/>
</dbReference>
<organism evidence="6 7">
    <name type="scientific">Candidatus Kaiserbacteria bacterium RIFCSPLOWO2_01_FULL_54_13</name>
    <dbReference type="NCBI Taxonomy" id="1798512"/>
    <lineage>
        <taxon>Bacteria</taxon>
        <taxon>Candidatus Kaiseribacteriota</taxon>
    </lineage>
</organism>
<evidence type="ECO:0000256" key="4">
    <source>
        <dbReference type="ARBA" id="ARBA00023235"/>
    </source>
</evidence>
<dbReference type="PANTHER" id="PTHR43793:SF2">
    <property type="entry name" value="BIFUNCTIONAL PROTEIN HLDE"/>
    <property type="match status" value="1"/>
</dbReference>
<evidence type="ECO:0000313" key="6">
    <source>
        <dbReference type="EMBL" id="OGG79579.1"/>
    </source>
</evidence>
<sequence>MSADKEIVVIGADHNGVILKSEVKDLLKELGYRCVDVGAHEATTKVDYVDYARTVGEIIDKNEADKGVLICGTGAGMSMVANRFANVRASLAHSRDVAQKAREHNDANVLCLGAWVNTPEENLNITRTWLDEPFGEERHVKRVEKTKTHSMEKIVFTNGVFDILHPGHIQLLKFAKSLGGRLIVGINSDRAVKLLKGENRPVNAEEQRKSTLESLSFVDEVVIFDDTKTVDIIAKTKPHVVVKGGEWTAREVRERDEIPLEIEVKVFPLVKDGAGAKFSTTGIIEKIKKGLLIGT</sequence>
<dbReference type="STRING" id="1798512.A3A39_02450"/>
<dbReference type="EMBL" id="MFLZ01000023">
    <property type="protein sequence ID" value="OGG79579.1"/>
    <property type="molecule type" value="Genomic_DNA"/>
</dbReference>
<dbReference type="GO" id="GO:0016861">
    <property type="term" value="F:intramolecular oxidoreductase activity, interconverting aldoses and ketoses"/>
    <property type="evidence" value="ECO:0007669"/>
    <property type="project" value="UniProtKB-ARBA"/>
</dbReference>
<dbReference type="InterPro" id="IPR003500">
    <property type="entry name" value="RpiB_LacA_LacB"/>
</dbReference>
<dbReference type="SUPFAM" id="SSF52374">
    <property type="entry name" value="Nucleotidylyl transferase"/>
    <property type="match status" value="1"/>
</dbReference>
<dbReference type="SUPFAM" id="SSF89623">
    <property type="entry name" value="Ribose/Galactose isomerase RpiB/AlsB"/>
    <property type="match status" value="1"/>
</dbReference>
<dbReference type="Pfam" id="PF02502">
    <property type="entry name" value="LacAB_rpiB"/>
    <property type="match status" value="1"/>
</dbReference>
<dbReference type="NCBIfam" id="NF004051">
    <property type="entry name" value="PRK05571.1"/>
    <property type="match status" value="1"/>
</dbReference>
<name>A0A1F6F158_9BACT</name>
<dbReference type="GO" id="GO:0005975">
    <property type="term" value="P:carbohydrate metabolic process"/>
    <property type="evidence" value="ECO:0007669"/>
    <property type="project" value="InterPro"/>
</dbReference>
<dbReference type="Proteomes" id="UP000177372">
    <property type="component" value="Unassembled WGS sequence"/>
</dbReference>
<accession>A0A1F6F158</accession>
<dbReference type="Pfam" id="PF01467">
    <property type="entry name" value="CTP_transf_like"/>
    <property type="match status" value="1"/>
</dbReference>
<reference evidence="6 7" key="1">
    <citation type="journal article" date="2016" name="Nat. Commun.">
        <title>Thousands of microbial genomes shed light on interconnected biogeochemical processes in an aquifer system.</title>
        <authorList>
            <person name="Anantharaman K."/>
            <person name="Brown C.T."/>
            <person name="Hug L.A."/>
            <person name="Sharon I."/>
            <person name="Castelle C.J."/>
            <person name="Probst A.J."/>
            <person name="Thomas B.C."/>
            <person name="Singh A."/>
            <person name="Wilkins M.J."/>
            <person name="Karaoz U."/>
            <person name="Brodie E.L."/>
            <person name="Williams K.H."/>
            <person name="Hubbard S.S."/>
            <person name="Banfield J.F."/>
        </authorList>
    </citation>
    <scope>NUCLEOTIDE SEQUENCE [LARGE SCALE GENOMIC DNA]</scope>
</reference>
<comment type="similarity">
    <text evidence="1">Belongs to the LacAB/RpiB family.</text>
</comment>
<evidence type="ECO:0000256" key="2">
    <source>
        <dbReference type="ARBA" id="ARBA00022679"/>
    </source>
</evidence>
<gene>
    <name evidence="6" type="ORF">A3A39_02450</name>
</gene>
<proteinExistence type="inferred from homology"/>
<evidence type="ECO:0000256" key="3">
    <source>
        <dbReference type="ARBA" id="ARBA00022695"/>
    </source>
</evidence>
<evidence type="ECO:0000313" key="7">
    <source>
        <dbReference type="Proteomes" id="UP000177372"/>
    </source>
</evidence>
<dbReference type="InterPro" id="IPR036569">
    <property type="entry name" value="RpiB_LacA_LacB_sf"/>
</dbReference>
<dbReference type="PANTHER" id="PTHR43793">
    <property type="entry name" value="FAD SYNTHASE"/>
    <property type="match status" value="1"/>
</dbReference>
<keyword evidence="3" id="KW-0548">Nucleotidyltransferase</keyword>
<dbReference type="InterPro" id="IPR004785">
    <property type="entry name" value="RpiB"/>
</dbReference>
<protein>
    <submittedName>
        <fullName evidence="6">Ribose 5-phosphate isomerase B</fullName>
    </submittedName>
</protein>
<dbReference type="Gene3D" id="3.40.1400.10">
    <property type="entry name" value="Sugar-phosphate isomerase, RpiB/LacA/LacB"/>
    <property type="match status" value="1"/>
</dbReference>